<evidence type="ECO:0000256" key="5">
    <source>
        <dbReference type="ARBA" id="ARBA00022967"/>
    </source>
</evidence>
<dbReference type="PANTHER" id="PTHR11403:SF7">
    <property type="entry name" value="CYTOCHROME C OXIDASE SUBUNIT 3"/>
    <property type="match status" value="1"/>
</dbReference>
<evidence type="ECO:0000256" key="9">
    <source>
        <dbReference type="SAM" id="Phobius"/>
    </source>
</evidence>
<feature type="domain" description="Heme-copper oxidase subunit III family profile" evidence="10">
    <location>
        <begin position="1"/>
        <end position="254"/>
    </location>
</feature>
<evidence type="ECO:0000259" key="10">
    <source>
        <dbReference type="PROSITE" id="PS50253"/>
    </source>
</evidence>
<dbReference type="InterPro" id="IPR000298">
    <property type="entry name" value="Cyt_c_oxidase-like_su3"/>
</dbReference>
<evidence type="ECO:0000256" key="4">
    <source>
        <dbReference type="ARBA" id="ARBA00022692"/>
    </source>
</evidence>
<comment type="similarity">
    <text evidence="2 8">Belongs to the cytochrome c oxidase subunit 3 family.</text>
</comment>
<dbReference type="GO" id="GO:0004129">
    <property type="term" value="F:cytochrome-c oxidase activity"/>
    <property type="evidence" value="ECO:0007669"/>
    <property type="project" value="InterPro"/>
</dbReference>
<dbReference type="AlphaFoldDB" id="A0A386B2I1"/>
<keyword evidence="7 9" id="KW-0472">Membrane</keyword>
<feature type="transmembrane region" description="Helical" evidence="9">
    <location>
        <begin position="76"/>
        <end position="99"/>
    </location>
</feature>
<dbReference type="GO" id="GO:0006123">
    <property type="term" value="P:mitochondrial electron transport, cytochrome c to oxygen"/>
    <property type="evidence" value="ECO:0007669"/>
    <property type="project" value="TreeGrafter"/>
</dbReference>
<dbReference type="GO" id="GO:0005739">
    <property type="term" value="C:mitochondrion"/>
    <property type="evidence" value="ECO:0007669"/>
    <property type="project" value="TreeGrafter"/>
</dbReference>
<evidence type="ECO:0000256" key="8">
    <source>
        <dbReference type="RuleBase" id="RU003375"/>
    </source>
</evidence>
<evidence type="ECO:0000256" key="1">
    <source>
        <dbReference type="ARBA" id="ARBA00004141"/>
    </source>
</evidence>
<comment type="function">
    <text evidence="8">Component of the cytochrome c oxidase, the last enzyme in the mitochondrial electron transport chain which drives oxidative phosphorylation. The respiratory chain contains 3 multisubunit complexes succinate dehydrogenase (complex II, CII), ubiquinol-cytochrome c oxidoreductase (cytochrome b-c1 complex, complex III, CIII) and cytochrome c oxidase (complex IV, CIV), that cooperate to transfer electrons derived from NADH and succinate to molecular oxygen, creating an electrochemical gradient over the inner membrane that drives transmembrane transport and the ATP synthase. Cytochrome c oxidase is the component of the respiratory chain that catalyzes the reduction of oxygen to water. Electrons originating from reduced cytochrome c in the intermembrane space (IMS) are transferred via the dinuclear copper A center (CU(A)) of subunit 2 and heme A of subunit 1 to the active site in subunit 1, a binuclear center (BNC) formed by heme A3 and copper B (CU(B)). The BNC reduces molecular oxygen to 2 water molecules using 4 electrons from cytochrome c in the IMS and 4 protons from the mitochondrial matrix.</text>
</comment>
<dbReference type="InterPro" id="IPR024791">
    <property type="entry name" value="Cyt_c/ubiquinol_Oxase_su3"/>
</dbReference>
<dbReference type="EMBL" id="MH001227">
    <property type="protein sequence ID" value="AYC65879.1"/>
    <property type="molecule type" value="Genomic_DNA"/>
</dbReference>
<evidence type="ECO:0000313" key="11">
    <source>
        <dbReference type="EMBL" id="AYC65879.1"/>
    </source>
</evidence>
<dbReference type="InterPro" id="IPR013833">
    <property type="entry name" value="Cyt_c_oxidase_su3_a-hlx"/>
</dbReference>
<accession>A0A386B2I1</accession>
<evidence type="ECO:0000256" key="2">
    <source>
        <dbReference type="ARBA" id="ARBA00010581"/>
    </source>
</evidence>
<reference evidence="11" key="1">
    <citation type="journal article" date="2018" name="Syst. Biol.">
        <title>Mitochondrial Genome Fragmentation Unites the Parasitic Lice of Eutherian Mammals.</title>
        <authorList>
            <person name="Song F."/>
            <person name="Li H."/>
            <person name="Liu G.-H."/>
            <person name="Wang W."/>
            <person name="James P."/>
            <person name="Colwell D.D."/>
            <person name="Tran A."/>
            <person name="Gong S."/>
            <person name="Cai W."/>
            <person name="Shao R."/>
        </authorList>
    </citation>
    <scope>NUCLEOTIDE SEQUENCE</scope>
</reference>
<protein>
    <recommendedName>
        <fullName evidence="3 8">Cytochrome c oxidase subunit 3</fullName>
    </recommendedName>
</protein>
<sequence>MVDESPWPLFMSLSIFSNMVMMVELLNLDNSSTAFFLLSVFFSLLVFFGWSRDIVKEGLMGGHHTIDVQNGLKMGMILFITSEVFFFISFFWSLFHVSVSTHVDIGGWPPMGINSVDPMKIPFLGTLILISSGISVTWGHHLMIEGNLKKELNISLCLTVCLGLLFTCFQLMEFYESNFTINDSVFGSVFFMATGFHGFHVIIGSLMLLICLLRSINDHLSSSHHVGLEAAIWYWHFVDVVWLFLYISLYWWSW</sequence>
<dbReference type="PROSITE" id="PS50253">
    <property type="entry name" value="COX3"/>
    <property type="match status" value="1"/>
</dbReference>
<proteinExistence type="inferred from homology"/>
<name>A0A386B2I1_9NEOP</name>
<dbReference type="InterPro" id="IPR035973">
    <property type="entry name" value="Cyt_c_oxidase_su3-like_sf"/>
</dbReference>
<feature type="transmembrane region" description="Helical" evidence="9">
    <location>
        <begin position="34"/>
        <end position="55"/>
    </location>
</feature>
<keyword evidence="5" id="KW-1278">Translocase</keyword>
<dbReference type="Gene3D" id="1.10.287.70">
    <property type="match status" value="1"/>
</dbReference>
<feature type="transmembrane region" description="Helical" evidence="9">
    <location>
        <begin position="233"/>
        <end position="252"/>
    </location>
</feature>
<keyword evidence="6 9" id="KW-1133">Transmembrane helix</keyword>
<dbReference type="GO" id="GO:0016020">
    <property type="term" value="C:membrane"/>
    <property type="evidence" value="ECO:0007669"/>
    <property type="project" value="UniProtKB-SubCell"/>
</dbReference>
<comment type="subcellular location">
    <subcellularLocation>
        <location evidence="1">Membrane</location>
        <topology evidence="1">Multi-pass membrane protein</topology>
    </subcellularLocation>
</comment>
<organism evidence="11">
    <name type="scientific">Amyrsidea minuta</name>
    <dbReference type="NCBI Taxonomy" id="2364307"/>
    <lineage>
        <taxon>Eukaryota</taxon>
        <taxon>Metazoa</taxon>
        <taxon>Ecdysozoa</taxon>
        <taxon>Arthropoda</taxon>
        <taxon>Hexapoda</taxon>
        <taxon>Insecta</taxon>
        <taxon>Pterygota</taxon>
        <taxon>Neoptera</taxon>
        <taxon>Paraneoptera</taxon>
        <taxon>Psocodea</taxon>
        <taxon>Troctomorpha</taxon>
        <taxon>Phthiraptera</taxon>
        <taxon>Amblycera</taxon>
        <taxon>Menoponidae</taxon>
        <taxon>Amyrsidea</taxon>
    </lineage>
</organism>
<feature type="transmembrane region" description="Helical" evidence="9">
    <location>
        <begin position="119"/>
        <end position="140"/>
    </location>
</feature>
<keyword evidence="8 11" id="KW-0496">Mitochondrion</keyword>
<keyword evidence="4 8" id="KW-0812">Transmembrane</keyword>
<dbReference type="SUPFAM" id="SSF81452">
    <property type="entry name" value="Cytochrome c oxidase subunit III-like"/>
    <property type="match status" value="1"/>
</dbReference>
<dbReference type="Gene3D" id="1.20.120.80">
    <property type="entry name" value="Cytochrome c oxidase, subunit III, four-helix bundle"/>
    <property type="match status" value="1"/>
</dbReference>
<geneLocation type="mitochondrion" evidence="11"/>
<evidence type="ECO:0000256" key="7">
    <source>
        <dbReference type="ARBA" id="ARBA00023136"/>
    </source>
</evidence>
<dbReference type="PANTHER" id="PTHR11403">
    <property type="entry name" value="CYTOCHROME C OXIDASE SUBUNIT III"/>
    <property type="match status" value="1"/>
</dbReference>
<evidence type="ECO:0000256" key="3">
    <source>
        <dbReference type="ARBA" id="ARBA00015944"/>
    </source>
</evidence>
<dbReference type="FunFam" id="1.20.120.80:FF:000002">
    <property type="entry name" value="Cytochrome c oxidase subunit 3"/>
    <property type="match status" value="1"/>
</dbReference>
<dbReference type="CDD" id="cd01665">
    <property type="entry name" value="Cyt_c_Oxidase_III"/>
    <property type="match status" value="1"/>
</dbReference>
<feature type="transmembrane region" description="Helical" evidence="9">
    <location>
        <begin position="152"/>
        <end position="172"/>
    </location>
</feature>
<dbReference type="Pfam" id="PF00510">
    <property type="entry name" value="COX3"/>
    <property type="match status" value="1"/>
</dbReference>
<feature type="transmembrane region" description="Helical" evidence="9">
    <location>
        <begin position="184"/>
        <end position="213"/>
    </location>
</feature>
<evidence type="ECO:0000256" key="6">
    <source>
        <dbReference type="ARBA" id="ARBA00022989"/>
    </source>
</evidence>
<dbReference type="InterPro" id="IPR033945">
    <property type="entry name" value="Cyt_c_oxase_su3_dom"/>
</dbReference>
<gene>
    <name evidence="11" type="primary">COX3</name>
</gene>